<gene>
    <name evidence="2" type="ordered locus">Despr_2947</name>
</gene>
<dbReference type="RefSeq" id="WP_015725605.1">
    <property type="nucleotide sequence ID" value="NC_014972.1"/>
</dbReference>
<protein>
    <recommendedName>
        <fullName evidence="1">PatA-like N-terminal domain-containing protein</fullName>
    </recommendedName>
</protein>
<dbReference type="PANTHER" id="PTHR36304">
    <property type="entry name" value="DOMAIN GTPASE-ACTIVATING PROTEIN, PUTATIVE-RELATED-RELATED"/>
    <property type="match status" value="1"/>
</dbReference>
<dbReference type="AlphaFoldDB" id="A0A7U3YPE5"/>
<proteinExistence type="predicted"/>
<evidence type="ECO:0000259" key="1">
    <source>
        <dbReference type="Pfam" id="PF14332"/>
    </source>
</evidence>
<dbReference type="PANTHER" id="PTHR36304:SF4">
    <property type="entry name" value="DUF4388 DOMAIN-CONTAINING PROTEIN"/>
    <property type="match status" value="1"/>
</dbReference>
<dbReference type="KEGG" id="dpr:Despr_2947"/>
<evidence type="ECO:0000313" key="3">
    <source>
        <dbReference type="Proteomes" id="UP000006365"/>
    </source>
</evidence>
<feature type="domain" description="PatA-like N-terminal" evidence="1">
    <location>
        <begin position="109"/>
        <end position="209"/>
    </location>
</feature>
<dbReference type="Proteomes" id="UP000006365">
    <property type="component" value="Chromosome"/>
</dbReference>
<dbReference type="InterPro" id="IPR025497">
    <property type="entry name" value="PatA-like_N"/>
</dbReference>
<evidence type="ECO:0000313" key="2">
    <source>
        <dbReference type="EMBL" id="ADW19080.1"/>
    </source>
</evidence>
<organism evidence="2 3">
    <name type="scientific">Desulfobulbus propionicus (strain ATCC 33891 / DSM 2032 / VKM B-1956 / 1pr3)</name>
    <dbReference type="NCBI Taxonomy" id="577650"/>
    <lineage>
        <taxon>Bacteria</taxon>
        <taxon>Pseudomonadati</taxon>
        <taxon>Thermodesulfobacteriota</taxon>
        <taxon>Desulfobulbia</taxon>
        <taxon>Desulfobulbales</taxon>
        <taxon>Desulfobulbaceae</taxon>
        <taxon>Desulfobulbus</taxon>
    </lineage>
</organism>
<name>A0A7U3YPE5_DESPD</name>
<dbReference type="EMBL" id="CP002364">
    <property type="protein sequence ID" value="ADW19080.1"/>
    <property type="molecule type" value="Genomic_DNA"/>
</dbReference>
<keyword evidence="3" id="KW-1185">Reference proteome</keyword>
<accession>A0A7U3YPE5</accession>
<dbReference type="Pfam" id="PF14332">
    <property type="entry name" value="DUF4388"/>
    <property type="match status" value="1"/>
</dbReference>
<reference evidence="2 3" key="1">
    <citation type="journal article" date="2011" name="Stand. Genomic Sci.">
        <title>Complete genome sequence of Desulfobulbus propionicus type strain (1pr3).</title>
        <authorList>
            <person name="Pagani I."/>
            <person name="Lapidus A."/>
            <person name="Nolan M."/>
            <person name="Lucas S."/>
            <person name="Hammon N."/>
            <person name="Deshpande S."/>
            <person name="Cheng J.F."/>
            <person name="Chertkov O."/>
            <person name="Davenport K."/>
            <person name="Tapia R."/>
            <person name="Han C."/>
            <person name="Goodwin L."/>
            <person name="Pitluck S."/>
            <person name="Liolios K."/>
            <person name="Mavromatis K."/>
            <person name="Ivanova N."/>
            <person name="Mikhailova N."/>
            <person name="Pati A."/>
            <person name="Chen A."/>
            <person name="Palaniappan K."/>
            <person name="Land M."/>
            <person name="Hauser L."/>
            <person name="Chang Y.J."/>
            <person name="Jeffries C.D."/>
            <person name="Detter J.C."/>
            <person name="Brambilla E."/>
            <person name="Kannan K.P."/>
            <person name="Djao O.D."/>
            <person name="Rohde M."/>
            <person name="Pukall R."/>
            <person name="Spring S."/>
            <person name="Goker M."/>
            <person name="Sikorski J."/>
            <person name="Woyke T."/>
            <person name="Bristow J."/>
            <person name="Eisen J.A."/>
            <person name="Markowitz V."/>
            <person name="Hugenholtz P."/>
            <person name="Kyrpides N.C."/>
            <person name="Klenk H.P."/>
        </authorList>
    </citation>
    <scope>NUCLEOTIDE SEQUENCE [LARGE SCALE GENOMIC DNA]</scope>
    <source>
        <strain evidence="3">ATCC 33891 / DSM 2032 / 1pr3</strain>
    </source>
</reference>
<sequence length="210" mass="23297">MHTFKAVFEIIHVRNCPLYTQDERFLLTDKAVELPLGRASCLILIRELTGLLFSLLPHAAANFADQRHSVFTCGGCTGLIKFSLTDKPFVGSADGQALPMKKNSEAVISGRIEAIAPAELLQVFHMHQKTGRLILEFEQGSARVTFREGGLLAARFGDLDNQEAIYAMLSQKKGTFHFIPGLPEALMTTRELGDFMMILMEGLRRLDESA</sequence>